<proteinExistence type="predicted"/>
<dbReference type="AlphaFoldDB" id="A0A4R4YRY7"/>
<sequence length="99" mass="10199">MLPGLITSAPADMPGRWVDIDIDIDIVRRNCVLFQEYLDAMADAGAAGVVAFVQTEFASPRHAQAAGSPRVWSSPVCPLRAGGGEGTCPGRGGKGGEGT</sequence>
<organism evidence="1 2">
    <name type="scientific">Nonomuraea terrae</name>
    <dbReference type="NCBI Taxonomy" id="2530383"/>
    <lineage>
        <taxon>Bacteria</taxon>
        <taxon>Bacillati</taxon>
        <taxon>Actinomycetota</taxon>
        <taxon>Actinomycetes</taxon>
        <taxon>Streptosporangiales</taxon>
        <taxon>Streptosporangiaceae</taxon>
        <taxon>Nonomuraea</taxon>
    </lineage>
</organism>
<name>A0A4R4YRY7_9ACTN</name>
<evidence type="ECO:0000313" key="2">
    <source>
        <dbReference type="Proteomes" id="UP000295302"/>
    </source>
</evidence>
<dbReference type="EMBL" id="SMKQ01000047">
    <property type="protein sequence ID" value="TDD47400.1"/>
    <property type="molecule type" value="Genomic_DNA"/>
</dbReference>
<comment type="caution">
    <text evidence="1">The sequence shown here is derived from an EMBL/GenBank/DDBJ whole genome shotgun (WGS) entry which is preliminary data.</text>
</comment>
<gene>
    <name evidence="1" type="ORF">E1286_17885</name>
</gene>
<protein>
    <submittedName>
        <fullName evidence="1">Uncharacterized protein</fullName>
    </submittedName>
</protein>
<evidence type="ECO:0000313" key="1">
    <source>
        <dbReference type="EMBL" id="TDD47400.1"/>
    </source>
</evidence>
<reference evidence="1 2" key="1">
    <citation type="submission" date="2019-03" db="EMBL/GenBank/DDBJ databases">
        <title>Draft genome sequences of novel Actinobacteria.</title>
        <authorList>
            <person name="Sahin N."/>
            <person name="Ay H."/>
            <person name="Saygin H."/>
        </authorList>
    </citation>
    <scope>NUCLEOTIDE SEQUENCE [LARGE SCALE GENOMIC DNA]</scope>
    <source>
        <strain evidence="1 2">CH32</strain>
    </source>
</reference>
<dbReference type="RefSeq" id="WP_132613904.1">
    <property type="nucleotide sequence ID" value="NZ_SMKQ01000047.1"/>
</dbReference>
<keyword evidence="2" id="KW-1185">Reference proteome</keyword>
<accession>A0A4R4YRY7</accession>
<dbReference type="Proteomes" id="UP000295302">
    <property type="component" value="Unassembled WGS sequence"/>
</dbReference>